<evidence type="ECO:0000256" key="2">
    <source>
        <dbReference type="ARBA" id="ARBA00022692"/>
    </source>
</evidence>
<dbReference type="Proteomes" id="UP000034932">
    <property type="component" value="Unassembled WGS sequence"/>
</dbReference>
<feature type="transmembrane region" description="Helical" evidence="6">
    <location>
        <begin position="291"/>
        <end position="312"/>
    </location>
</feature>
<dbReference type="Pfam" id="PF01098">
    <property type="entry name" value="FTSW_RODA_SPOVE"/>
    <property type="match status" value="1"/>
</dbReference>
<feature type="transmembrane region" description="Helical" evidence="6">
    <location>
        <begin position="69"/>
        <end position="87"/>
    </location>
</feature>
<dbReference type="PANTHER" id="PTHR30474:SF1">
    <property type="entry name" value="PEPTIDOGLYCAN GLYCOSYLTRANSFERASE MRDB"/>
    <property type="match status" value="1"/>
</dbReference>
<feature type="transmembrane region" description="Helical" evidence="6">
    <location>
        <begin position="128"/>
        <end position="145"/>
    </location>
</feature>
<feature type="transmembrane region" description="Helical" evidence="6">
    <location>
        <begin position="173"/>
        <end position="191"/>
    </location>
</feature>
<keyword evidence="3" id="KW-0133">Cell shape</keyword>
<dbReference type="GO" id="GO:0015648">
    <property type="term" value="F:lipid-linked peptidoglycan transporter activity"/>
    <property type="evidence" value="ECO:0007669"/>
    <property type="project" value="TreeGrafter"/>
</dbReference>
<dbReference type="PATRIC" id="fig|1618573.3.peg.697"/>
<keyword evidence="5 6" id="KW-0472">Membrane</keyword>
<dbReference type="InterPro" id="IPR001182">
    <property type="entry name" value="FtsW/RodA"/>
</dbReference>
<organism evidence="7 8">
    <name type="scientific">Candidatus Woesebacteria bacterium GW2011_GWB1_39_10b</name>
    <dbReference type="NCBI Taxonomy" id="1618573"/>
    <lineage>
        <taxon>Bacteria</taxon>
        <taxon>Candidatus Woeseibacteriota</taxon>
    </lineage>
</organism>
<evidence type="ECO:0000256" key="1">
    <source>
        <dbReference type="ARBA" id="ARBA00004141"/>
    </source>
</evidence>
<dbReference type="AlphaFoldDB" id="A0A0G0LR90"/>
<dbReference type="PANTHER" id="PTHR30474">
    <property type="entry name" value="CELL CYCLE PROTEIN"/>
    <property type="match status" value="1"/>
</dbReference>
<evidence type="ECO:0000256" key="6">
    <source>
        <dbReference type="SAM" id="Phobius"/>
    </source>
</evidence>
<evidence type="ECO:0000256" key="5">
    <source>
        <dbReference type="ARBA" id="ARBA00023136"/>
    </source>
</evidence>
<feature type="transmembrane region" description="Helical" evidence="6">
    <location>
        <begin position="260"/>
        <end position="284"/>
    </location>
</feature>
<comment type="caution">
    <text evidence="7">The sequence shown here is derived from an EMBL/GenBank/DDBJ whole genome shotgun (WGS) entry which is preliminary data.</text>
</comment>
<feature type="transmembrane region" description="Helical" evidence="6">
    <location>
        <begin position="324"/>
        <end position="345"/>
    </location>
</feature>
<accession>A0A0G0LR90</accession>
<gene>
    <name evidence="7" type="ORF">UT19_C0010G0011</name>
</gene>
<feature type="transmembrane region" description="Helical" evidence="6">
    <location>
        <begin position="38"/>
        <end position="57"/>
    </location>
</feature>
<feature type="transmembrane region" description="Helical" evidence="6">
    <location>
        <begin position="12"/>
        <end position="32"/>
    </location>
</feature>
<keyword evidence="4 6" id="KW-1133">Transmembrane helix</keyword>
<dbReference type="GO" id="GO:0032153">
    <property type="term" value="C:cell division site"/>
    <property type="evidence" value="ECO:0007669"/>
    <property type="project" value="TreeGrafter"/>
</dbReference>
<name>A0A0G0LR90_9BACT</name>
<proteinExistence type="predicted"/>
<evidence type="ECO:0000313" key="8">
    <source>
        <dbReference type="Proteomes" id="UP000034932"/>
    </source>
</evidence>
<evidence type="ECO:0000256" key="4">
    <source>
        <dbReference type="ARBA" id="ARBA00022989"/>
    </source>
</evidence>
<sequence length="351" mass="38340">MFNLTASRIWEVIIVVTISILILISTFVLYSIEPSIYPTYFVYIALAIFLFLFFLRIDFDIYLAFSGHLYFLTLIFLVITLLIGQVTRGAVRWIPLGSVTIQPSEVARAFLLLYFAKYLTEKEINISRLMKLFIIFLIPFGLILVQPSLGVAILTAGGFLGVLLASSLEKKYFLMGLGIFSAILPLIWFVLAPYQRERLSSFINPESDPLGAGYNSIQSMISVGSGRLTGRGLGEGVQTQLEFLPEKHTDFIFAAISEELGFFGASLIVGGLFVVFLVLIQIVANAKNPAARAYVAGVFLILFAQSVIHMGMNMGLLPITGVPLPFVSAGGSSLLGTVIAVAISLKAKVDA</sequence>
<dbReference type="EMBL" id="LBVW01000010">
    <property type="protein sequence ID" value="KKQ93567.1"/>
    <property type="molecule type" value="Genomic_DNA"/>
</dbReference>
<dbReference type="GO" id="GO:0051301">
    <property type="term" value="P:cell division"/>
    <property type="evidence" value="ECO:0007669"/>
    <property type="project" value="InterPro"/>
</dbReference>
<comment type="subcellular location">
    <subcellularLocation>
        <location evidence="1">Membrane</location>
        <topology evidence="1">Multi-pass membrane protein</topology>
    </subcellularLocation>
</comment>
<dbReference type="GO" id="GO:0008360">
    <property type="term" value="P:regulation of cell shape"/>
    <property type="evidence" value="ECO:0007669"/>
    <property type="project" value="UniProtKB-KW"/>
</dbReference>
<evidence type="ECO:0000256" key="3">
    <source>
        <dbReference type="ARBA" id="ARBA00022960"/>
    </source>
</evidence>
<evidence type="ECO:0000313" key="7">
    <source>
        <dbReference type="EMBL" id="KKQ93567.1"/>
    </source>
</evidence>
<dbReference type="STRING" id="1618573.UT19_C0010G0011"/>
<reference evidence="7 8" key="1">
    <citation type="journal article" date="2015" name="Nature">
        <title>rRNA introns, odd ribosomes, and small enigmatic genomes across a large radiation of phyla.</title>
        <authorList>
            <person name="Brown C.T."/>
            <person name="Hug L.A."/>
            <person name="Thomas B.C."/>
            <person name="Sharon I."/>
            <person name="Castelle C.J."/>
            <person name="Singh A."/>
            <person name="Wilkins M.J."/>
            <person name="Williams K.H."/>
            <person name="Banfield J.F."/>
        </authorList>
    </citation>
    <scope>NUCLEOTIDE SEQUENCE [LARGE SCALE GENOMIC DNA]</scope>
</reference>
<keyword evidence="2 6" id="KW-0812">Transmembrane</keyword>
<protein>
    <submittedName>
        <fullName evidence="7">Rod shape-determining protein RodA</fullName>
    </submittedName>
</protein>
<dbReference type="GO" id="GO:0005886">
    <property type="term" value="C:plasma membrane"/>
    <property type="evidence" value="ECO:0007669"/>
    <property type="project" value="TreeGrafter"/>
</dbReference>